<dbReference type="AlphaFoldDB" id="A0A1A8XBM7"/>
<gene>
    <name evidence="2" type="ORF">POVCU1_065590</name>
</gene>
<protein>
    <submittedName>
        <fullName evidence="2">Uncharacterized protein</fullName>
    </submittedName>
</protein>
<accession>A0A1A8XBM7</accession>
<evidence type="ECO:0000313" key="3">
    <source>
        <dbReference type="Proteomes" id="UP000078546"/>
    </source>
</evidence>
<reference evidence="3" key="1">
    <citation type="submission" date="2016-05" db="EMBL/GenBank/DDBJ databases">
        <authorList>
            <person name="Naeem Raeece"/>
        </authorList>
    </citation>
    <scope>NUCLEOTIDE SEQUENCE [LARGE SCALE GENOMIC DNA]</scope>
</reference>
<proteinExistence type="predicted"/>
<keyword evidence="1" id="KW-0812">Transmembrane</keyword>
<feature type="transmembrane region" description="Helical" evidence="1">
    <location>
        <begin position="30"/>
        <end position="48"/>
    </location>
</feature>
<keyword evidence="1" id="KW-1133">Transmembrane helix</keyword>
<dbReference type="Proteomes" id="UP000078546">
    <property type="component" value="Unassembled WGS sequence"/>
</dbReference>
<sequence>MLELRTKISHSLNFFLFIEGQSLQDIPPRLIFVGIIFTLGVIWCHIIFSNNPFYGYNALCTHKIGVVYFSCIGEISHYKYVSFPILKTRECLVQATNGRVQNTLICHLSFFFNLSLHCVMWNTLRRCYYSLANYTTIKKDNGDSKRSSHWDATLMLRYDTTLCTRLGNSTDKRVPYNPTSFSSPVDDSTSALFFQVLNIILRRYDFSFRSNLGDYQRAYSIKTIQWHKLKKKKRKKRGKEITFKDSCFVFIPKMWGAEIVPVKG</sequence>
<evidence type="ECO:0000256" key="1">
    <source>
        <dbReference type="SAM" id="Phobius"/>
    </source>
</evidence>
<evidence type="ECO:0000313" key="2">
    <source>
        <dbReference type="EMBL" id="SBT01264.1"/>
    </source>
</evidence>
<organism evidence="2 3">
    <name type="scientific">Plasmodium ovale curtisi</name>
    <dbReference type="NCBI Taxonomy" id="864141"/>
    <lineage>
        <taxon>Eukaryota</taxon>
        <taxon>Sar</taxon>
        <taxon>Alveolata</taxon>
        <taxon>Apicomplexa</taxon>
        <taxon>Aconoidasida</taxon>
        <taxon>Haemosporida</taxon>
        <taxon>Plasmodiidae</taxon>
        <taxon>Plasmodium</taxon>
        <taxon>Plasmodium (Plasmodium)</taxon>
    </lineage>
</organism>
<name>A0A1A8XBM7_PLAOA</name>
<dbReference type="EMBL" id="FLQV01002399">
    <property type="protein sequence ID" value="SBT01264.1"/>
    <property type="molecule type" value="Genomic_DNA"/>
</dbReference>
<keyword evidence="1" id="KW-0472">Membrane</keyword>